<dbReference type="GO" id="GO:0004556">
    <property type="term" value="F:alpha-amylase activity"/>
    <property type="evidence" value="ECO:0007669"/>
    <property type="project" value="UniProtKB-UniRule"/>
</dbReference>
<sequence>MLALSLFLSGVYSQYAINERSVGATLFLWSFKDIAEECVNFLAPNGYSFVMTAPVVEHINSIPTGAPFGWYLNYQVLGYNVGNRMGTLEDFKNMTAVCTSVGVDVIVDVVLNHNSGVGGYSSTGFGYSNKTPWTAKAFNEYYPDPGFTSEHYHDNICNDNIDWTNQWSIYNCRLETLVDLATEHPYVRQKHTEYLNYLLSLGVAGFRAGKCELILDATKSIPLADFQAFTAGLNKNYRGENPFFVHEIMYSFPDGTYKNYQSTGRILNFDYSQAVGKAFRNIGSSTDQLANQISKLQLNQQDSVTFVENHDTERNNDGNANYALHRINNAWWYKQAVAFNILYPYGMPIVHSGYNFQFVGNNQDEIPVSPPSNSSGYILPLSQSLSKWTLQHRMPDVYPLVRIRNYISSSPAPNIQTAATNQIYWSVPGKAFVAINSAQGTAPNQLMSNTVQSGLAPGKYCNFVYGYAQNGKCVLWPGVSLTAEQVLYTVDQNGFVTINIGSGDQSRVLALYSGADGVVSTAQPTTIPVVTTTTTTVAQSTTTQVVVTVTTPTVTATPTPSATITFKVTHQTSFGDNLYVVGTFNNWNACAGVACSWTTGNVWLCSLQSVSPGASVQWKPIVYGTASKTTCSNPMWYSGNNQVFTVVAGSQTESLSY</sequence>
<proteinExistence type="inferred from homology"/>
<comment type="caution">
    <text evidence="11">The sequence shown here is derived from an EMBL/GenBank/DDBJ whole genome shotgun (WGS) entry which is preliminary data.</text>
</comment>
<evidence type="ECO:0000256" key="5">
    <source>
        <dbReference type="ARBA" id="ARBA00022801"/>
    </source>
</evidence>
<dbReference type="SUPFAM" id="SSF49452">
    <property type="entry name" value="Starch-binding domain-like"/>
    <property type="match status" value="1"/>
</dbReference>
<evidence type="ECO:0000256" key="9">
    <source>
        <dbReference type="RuleBase" id="RU361134"/>
    </source>
</evidence>
<dbReference type="SUPFAM" id="SSF51011">
    <property type="entry name" value="Glycosyl hydrolase domain"/>
    <property type="match status" value="1"/>
</dbReference>
<evidence type="ECO:0000256" key="6">
    <source>
        <dbReference type="ARBA" id="ARBA00023277"/>
    </source>
</evidence>
<accession>A0AAD5Y7F3</accession>
<feature type="domain" description="CBM20" evidence="10">
    <location>
        <begin position="556"/>
        <end position="657"/>
    </location>
</feature>
<comment type="similarity">
    <text evidence="3 8">Belongs to the glycosyl hydrolase 13 family.</text>
</comment>
<keyword evidence="6 9" id="KW-0119">Carbohydrate metabolism</keyword>
<keyword evidence="12" id="KW-1185">Reference proteome</keyword>
<comment type="catalytic activity">
    <reaction evidence="1 9">
        <text>Endohydrolysis of (1-&gt;4)-alpha-D-glucosidic linkages in polysaccharides containing three or more (1-&gt;4)-alpha-linked D-glucose units.</text>
        <dbReference type="EC" id="3.2.1.1"/>
    </reaction>
</comment>
<organism evidence="11 12">
    <name type="scientific">Boothiomyces macroporosus</name>
    <dbReference type="NCBI Taxonomy" id="261099"/>
    <lineage>
        <taxon>Eukaryota</taxon>
        <taxon>Fungi</taxon>
        <taxon>Fungi incertae sedis</taxon>
        <taxon>Chytridiomycota</taxon>
        <taxon>Chytridiomycota incertae sedis</taxon>
        <taxon>Chytridiomycetes</taxon>
        <taxon>Rhizophydiales</taxon>
        <taxon>Terramycetaceae</taxon>
        <taxon>Boothiomyces</taxon>
    </lineage>
</organism>
<comment type="cofactor">
    <cofactor evidence="2">
        <name>Ca(2+)</name>
        <dbReference type="ChEBI" id="CHEBI:29108"/>
    </cofactor>
</comment>
<dbReference type="Gene3D" id="2.60.40.10">
    <property type="entry name" value="Immunoglobulins"/>
    <property type="match status" value="1"/>
</dbReference>
<keyword evidence="5 9" id="KW-0378">Hydrolase</keyword>
<dbReference type="InterPro" id="IPR006046">
    <property type="entry name" value="Alpha_amylase"/>
</dbReference>
<dbReference type="SMART" id="SM01065">
    <property type="entry name" value="CBM_2"/>
    <property type="match status" value="1"/>
</dbReference>
<dbReference type="Pfam" id="PF00686">
    <property type="entry name" value="CBM_20"/>
    <property type="match status" value="1"/>
</dbReference>
<dbReference type="InterPro" id="IPR013780">
    <property type="entry name" value="Glyco_hydro_b"/>
</dbReference>
<dbReference type="PROSITE" id="PS51166">
    <property type="entry name" value="CBM20"/>
    <property type="match status" value="1"/>
</dbReference>
<dbReference type="PANTHER" id="PTHR43447">
    <property type="entry name" value="ALPHA-AMYLASE"/>
    <property type="match status" value="1"/>
</dbReference>
<evidence type="ECO:0000313" key="12">
    <source>
        <dbReference type="Proteomes" id="UP001210925"/>
    </source>
</evidence>
<gene>
    <name evidence="11" type="ORF">HK103_000587</name>
</gene>
<dbReference type="Pfam" id="PF00128">
    <property type="entry name" value="Alpha-amylase"/>
    <property type="match status" value="1"/>
</dbReference>
<dbReference type="SUPFAM" id="SSF51445">
    <property type="entry name" value="(Trans)glycosidases"/>
    <property type="match status" value="1"/>
</dbReference>
<reference evidence="11" key="1">
    <citation type="submission" date="2020-05" db="EMBL/GenBank/DDBJ databases">
        <title>Phylogenomic resolution of chytrid fungi.</title>
        <authorList>
            <person name="Stajich J.E."/>
            <person name="Amses K."/>
            <person name="Simmons R."/>
            <person name="Seto K."/>
            <person name="Myers J."/>
            <person name="Bonds A."/>
            <person name="Quandt C.A."/>
            <person name="Barry K."/>
            <person name="Liu P."/>
            <person name="Grigoriev I."/>
            <person name="Longcore J.E."/>
            <person name="James T.Y."/>
        </authorList>
    </citation>
    <scope>NUCLEOTIDE SEQUENCE</scope>
    <source>
        <strain evidence="11">PLAUS21</strain>
    </source>
</reference>
<dbReference type="GO" id="GO:2001070">
    <property type="term" value="F:starch binding"/>
    <property type="evidence" value="ECO:0007669"/>
    <property type="project" value="InterPro"/>
</dbReference>
<dbReference type="Gene3D" id="2.60.40.1180">
    <property type="entry name" value="Golgi alpha-mannosidase II"/>
    <property type="match status" value="1"/>
</dbReference>
<evidence type="ECO:0000256" key="7">
    <source>
        <dbReference type="ARBA" id="ARBA00023295"/>
    </source>
</evidence>
<dbReference type="InterPro" id="IPR013783">
    <property type="entry name" value="Ig-like_fold"/>
</dbReference>
<keyword evidence="7 9" id="KW-0326">Glycosidase</keyword>
<dbReference type="Gene3D" id="3.20.20.80">
    <property type="entry name" value="Glycosidases"/>
    <property type="match status" value="1"/>
</dbReference>
<evidence type="ECO:0000259" key="10">
    <source>
        <dbReference type="PROSITE" id="PS51166"/>
    </source>
</evidence>
<evidence type="ECO:0000256" key="8">
    <source>
        <dbReference type="RuleBase" id="RU003615"/>
    </source>
</evidence>
<evidence type="ECO:0000256" key="1">
    <source>
        <dbReference type="ARBA" id="ARBA00000548"/>
    </source>
</evidence>
<evidence type="ECO:0000256" key="4">
    <source>
        <dbReference type="ARBA" id="ARBA00012595"/>
    </source>
</evidence>
<dbReference type="InterPro" id="IPR013784">
    <property type="entry name" value="Carb-bd-like_fold"/>
</dbReference>
<dbReference type="InterPro" id="IPR017853">
    <property type="entry name" value="GH"/>
</dbReference>
<evidence type="ECO:0000256" key="2">
    <source>
        <dbReference type="ARBA" id="ARBA00001913"/>
    </source>
</evidence>
<dbReference type="EMBL" id="JADGKB010000011">
    <property type="protein sequence ID" value="KAJ3260445.1"/>
    <property type="molecule type" value="Genomic_DNA"/>
</dbReference>
<dbReference type="SMART" id="SM00642">
    <property type="entry name" value="Aamy"/>
    <property type="match status" value="1"/>
</dbReference>
<dbReference type="AlphaFoldDB" id="A0AAD5Y7F3"/>
<protein>
    <recommendedName>
        <fullName evidence="4 9">Alpha-amylase</fullName>
        <ecNumber evidence="4 9">3.2.1.1</ecNumber>
    </recommendedName>
</protein>
<name>A0AAD5Y7F3_9FUNG</name>
<evidence type="ECO:0000313" key="11">
    <source>
        <dbReference type="EMBL" id="KAJ3260445.1"/>
    </source>
</evidence>
<dbReference type="GO" id="GO:0043169">
    <property type="term" value="F:cation binding"/>
    <property type="evidence" value="ECO:0007669"/>
    <property type="project" value="InterPro"/>
</dbReference>
<dbReference type="GO" id="GO:0005975">
    <property type="term" value="P:carbohydrate metabolic process"/>
    <property type="evidence" value="ECO:0007669"/>
    <property type="project" value="InterPro"/>
</dbReference>
<dbReference type="EC" id="3.2.1.1" evidence="4 9"/>
<evidence type="ECO:0000256" key="3">
    <source>
        <dbReference type="ARBA" id="ARBA00008061"/>
    </source>
</evidence>
<dbReference type="InterPro" id="IPR006047">
    <property type="entry name" value="GH13_cat_dom"/>
</dbReference>
<dbReference type="InterPro" id="IPR002044">
    <property type="entry name" value="CBM20"/>
</dbReference>
<dbReference type="Proteomes" id="UP001210925">
    <property type="component" value="Unassembled WGS sequence"/>
</dbReference>
<dbReference type="PRINTS" id="PR00110">
    <property type="entry name" value="ALPHAAMYLASE"/>
</dbReference>